<dbReference type="GeneID" id="39586980"/>
<sequence length="155" mass="16809">MISFASLFASPGYNASYPLLAAVWLQAMGAGSRGMMASLGVLDNVCPRDTVANMEKSGKYKPDDIAKLKRLEAAQTNCIESLGIFAASVVAGNVAGLPAAYMNKMVLGYLGLRFLYVYLYATTTYTPKSLLRSGTWVACQRWQHSQRKPLSAIAR</sequence>
<dbReference type="Pfam" id="PF01124">
    <property type="entry name" value="MAPEG"/>
    <property type="match status" value="1"/>
</dbReference>
<evidence type="ECO:0000256" key="1">
    <source>
        <dbReference type="ARBA" id="ARBA00004370"/>
    </source>
</evidence>
<name>A0A427XGN9_9TREE</name>
<dbReference type="Gene3D" id="1.20.120.550">
    <property type="entry name" value="Membrane associated eicosanoid/glutathione metabolism-like domain"/>
    <property type="match status" value="1"/>
</dbReference>
<dbReference type="InterPro" id="IPR001129">
    <property type="entry name" value="Membr-assoc_MAPEG"/>
</dbReference>
<dbReference type="PANTHER" id="PTHR35371">
    <property type="entry name" value="INNER MEMBRANE PROTEIN"/>
    <property type="match status" value="1"/>
</dbReference>
<dbReference type="Proteomes" id="UP000279236">
    <property type="component" value="Unassembled WGS sequence"/>
</dbReference>
<reference evidence="5 6" key="1">
    <citation type="submission" date="2018-11" db="EMBL/GenBank/DDBJ databases">
        <title>Genome sequence of Apiotrichum porosum DSM 27194.</title>
        <authorList>
            <person name="Aliyu H."/>
            <person name="Gorte O."/>
            <person name="Ochsenreither K."/>
        </authorList>
    </citation>
    <scope>NUCLEOTIDE SEQUENCE [LARGE SCALE GENOMIC DNA]</scope>
    <source>
        <strain evidence="5 6">DSM 27194</strain>
    </source>
</reference>
<dbReference type="OrthoDB" id="2122304at2759"/>
<keyword evidence="2" id="KW-0812">Transmembrane</keyword>
<evidence type="ECO:0000256" key="3">
    <source>
        <dbReference type="ARBA" id="ARBA00022989"/>
    </source>
</evidence>
<comment type="caution">
    <text evidence="5">The sequence shown here is derived from an EMBL/GenBank/DDBJ whole genome shotgun (WGS) entry which is preliminary data.</text>
</comment>
<keyword evidence="6" id="KW-1185">Reference proteome</keyword>
<evidence type="ECO:0000256" key="4">
    <source>
        <dbReference type="ARBA" id="ARBA00023136"/>
    </source>
</evidence>
<keyword evidence="4" id="KW-0472">Membrane</keyword>
<dbReference type="RefSeq" id="XP_028473133.1">
    <property type="nucleotide sequence ID" value="XM_028618177.1"/>
</dbReference>
<dbReference type="EMBL" id="RSCE01000013">
    <property type="protein sequence ID" value="RSH77986.1"/>
    <property type="molecule type" value="Genomic_DNA"/>
</dbReference>
<gene>
    <name evidence="5" type="ORF">EHS24_002437</name>
</gene>
<accession>A0A427XGN9</accession>
<keyword evidence="3" id="KW-1133">Transmembrane helix</keyword>
<protein>
    <submittedName>
        <fullName evidence="5">Uncharacterized protein</fullName>
    </submittedName>
</protein>
<proteinExistence type="predicted"/>
<organism evidence="5 6">
    <name type="scientific">Apiotrichum porosum</name>
    <dbReference type="NCBI Taxonomy" id="105984"/>
    <lineage>
        <taxon>Eukaryota</taxon>
        <taxon>Fungi</taxon>
        <taxon>Dikarya</taxon>
        <taxon>Basidiomycota</taxon>
        <taxon>Agaricomycotina</taxon>
        <taxon>Tremellomycetes</taxon>
        <taxon>Trichosporonales</taxon>
        <taxon>Trichosporonaceae</taxon>
        <taxon>Apiotrichum</taxon>
    </lineage>
</organism>
<comment type="subcellular location">
    <subcellularLocation>
        <location evidence="1">Membrane</location>
    </subcellularLocation>
</comment>
<evidence type="ECO:0000256" key="2">
    <source>
        <dbReference type="ARBA" id="ARBA00022692"/>
    </source>
</evidence>
<dbReference type="GO" id="GO:0016020">
    <property type="term" value="C:membrane"/>
    <property type="evidence" value="ECO:0007669"/>
    <property type="project" value="UniProtKB-SubCell"/>
</dbReference>
<dbReference type="SUPFAM" id="SSF161084">
    <property type="entry name" value="MAPEG domain-like"/>
    <property type="match status" value="1"/>
</dbReference>
<dbReference type="AlphaFoldDB" id="A0A427XGN9"/>
<dbReference type="PANTHER" id="PTHR35371:SF1">
    <property type="entry name" value="BLR7753 PROTEIN"/>
    <property type="match status" value="1"/>
</dbReference>
<evidence type="ECO:0000313" key="6">
    <source>
        <dbReference type="Proteomes" id="UP000279236"/>
    </source>
</evidence>
<dbReference type="InterPro" id="IPR023352">
    <property type="entry name" value="MAPEG-like_dom_sf"/>
</dbReference>
<evidence type="ECO:0000313" key="5">
    <source>
        <dbReference type="EMBL" id="RSH77986.1"/>
    </source>
</evidence>